<name>A0AAE0FAV5_9CHLO</name>
<organism evidence="5 6">
    <name type="scientific">Cymbomonas tetramitiformis</name>
    <dbReference type="NCBI Taxonomy" id="36881"/>
    <lineage>
        <taxon>Eukaryota</taxon>
        <taxon>Viridiplantae</taxon>
        <taxon>Chlorophyta</taxon>
        <taxon>Pyramimonadophyceae</taxon>
        <taxon>Pyramimonadales</taxon>
        <taxon>Pyramimonadaceae</taxon>
        <taxon>Cymbomonas</taxon>
    </lineage>
</organism>
<dbReference type="InterPro" id="IPR010591">
    <property type="entry name" value="ATP11"/>
</dbReference>
<gene>
    <name evidence="5" type="ORF">CYMTET_34530</name>
</gene>
<evidence type="ECO:0000256" key="2">
    <source>
        <dbReference type="ARBA" id="ARBA00009116"/>
    </source>
</evidence>
<evidence type="ECO:0008006" key="7">
    <source>
        <dbReference type="Google" id="ProtNLM"/>
    </source>
</evidence>
<dbReference type="PANTHER" id="PTHR13126">
    <property type="entry name" value="CHAPERONE ATP11"/>
    <property type="match status" value="1"/>
</dbReference>
<dbReference type="GO" id="GO:0005739">
    <property type="term" value="C:mitochondrion"/>
    <property type="evidence" value="ECO:0007669"/>
    <property type="project" value="UniProtKB-SubCell"/>
</dbReference>
<dbReference type="EMBL" id="LGRX02021764">
    <property type="protein sequence ID" value="KAK3256327.1"/>
    <property type="molecule type" value="Genomic_DNA"/>
</dbReference>
<protein>
    <recommendedName>
        <fullName evidence="7">ATP synthase mitochondrial F1 complex assembly factor 1</fullName>
    </recommendedName>
</protein>
<evidence type="ECO:0000313" key="6">
    <source>
        <dbReference type="Proteomes" id="UP001190700"/>
    </source>
</evidence>
<accession>A0AAE0FAV5</accession>
<dbReference type="GO" id="GO:0033615">
    <property type="term" value="P:mitochondrial proton-transporting ATP synthase complex assembly"/>
    <property type="evidence" value="ECO:0007669"/>
    <property type="project" value="TreeGrafter"/>
</dbReference>
<evidence type="ECO:0000256" key="4">
    <source>
        <dbReference type="ARBA" id="ARBA00023128"/>
    </source>
</evidence>
<dbReference type="AlphaFoldDB" id="A0AAE0FAV5"/>
<comment type="similarity">
    <text evidence="2">Belongs to the ATP11 family.</text>
</comment>
<keyword evidence="3" id="KW-0809">Transit peptide</keyword>
<evidence type="ECO:0000313" key="5">
    <source>
        <dbReference type="EMBL" id="KAK3256327.1"/>
    </source>
</evidence>
<sequence length="196" mass="22044">MSGSRLADIVDTDKLTAETPESIKQIWDKYHEDVTKDKIGAYLGKQEYETFVQRAAESPLFVFPLEKKSSVDGPSGFLTVLLQAQLPAVHFTPLSDYQSLGQRSTSILSVNHYPELAESKGIVLSRGDFASSPTGEKLSLLEGKKLLAMAYLYYLNPGFYKRVWCMNHDPEKFSFDELSEELGLLQNLDHTKSKDE</sequence>
<dbReference type="Proteomes" id="UP001190700">
    <property type="component" value="Unassembled WGS sequence"/>
</dbReference>
<evidence type="ECO:0000256" key="3">
    <source>
        <dbReference type="ARBA" id="ARBA00022946"/>
    </source>
</evidence>
<comment type="caution">
    <text evidence="5">The sequence shown here is derived from an EMBL/GenBank/DDBJ whole genome shotgun (WGS) entry which is preliminary data.</text>
</comment>
<comment type="subcellular location">
    <subcellularLocation>
        <location evidence="1">Mitochondrion</location>
    </subcellularLocation>
</comment>
<evidence type="ECO:0000256" key="1">
    <source>
        <dbReference type="ARBA" id="ARBA00004173"/>
    </source>
</evidence>
<dbReference type="PANTHER" id="PTHR13126:SF0">
    <property type="entry name" value="ATP SYNTHASE MITOCHONDRIAL F1 COMPLEX ASSEMBLY FACTOR 1"/>
    <property type="match status" value="1"/>
</dbReference>
<reference evidence="5 6" key="1">
    <citation type="journal article" date="2015" name="Genome Biol. Evol.">
        <title>Comparative Genomics of a Bacterivorous Green Alga Reveals Evolutionary Causalities and Consequences of Phago-Mixotrophic Mode of Nutrition.</title>
        <authorList>
            <person name="Burns J.A."/>
            <person name="Paasch A."/>
            <person name="Narechania A."/>
            <person name="Kim E."/>
        </authorList>
    </citation>
    <scope>NUCLEOTIDE SEQUENCE [LARGE SCALE GENOMIC DNA]</scope>
    <source>
        <strain evidence="5 6">PLY_AMNH</strain>
    </source>
</reference>
<proteinExistence type="inferred from homology"/>
<keyword evidence="4" id="KW-0496">Mitochondrion</keyword>
<keyword evidence="6" id="KW-1185">Reference proteome</keyword>
<dbReference type="Pfam" id="PF06644">
    <property type="entry name" value="ATP11"/>
    <property type="match status" value="1"/>
</dbReference>